<feature type="transmembrane region" description="Helical" evidence="1">
    <location>
        <begin position="12"/>
        <end position="30"/>
    </location>
</feature>
<organism evidence="2 3">
    <name type="scientific">Phytomonospora endophytica</name>
    <dbReference type="NCBI Taxonomy" id="714109"/>
    <lineage>
        <taxon>Bacteria</taxon>
        <taxon>Bacillati</taxon>
        <taxon>Actinomycetota</taxon>
        <taxon>Actinomycetes</taxon>
        <taxon>Micromonosporales</taxon>
        <taxon>Micromonosporaceae</taxon>
        <taxon>Phytomonospora</taxon>
    </lineage>
</organism>
<dbReference type="EMBL" id="JACHGT010000002">
    <property type="protein sequence ID" value="MBB6033122.1"/>
    <property type="molecule type" value="Genomic_DNA"/>
</dbReference>
<dbReference type="RefSeq" id="WP_184786030.1">
    <property type="nucleotide sequence ID" value="NZ_BONT01000022.1"/>
</dbReference>
<comment type="caution">
    <text evidence="2">The sequence shown here is derived from an EMBL/GenBank/DDBJ whole genome shotgun (WGS) entry which is preliminary data.</text>
</comment>
<dbReference type="AlphaFoldDB" id="A0A841FHR9"/>
<feature type="transmembrane region" description="Helical" evidence="1">
    <location>
        <begin position="59"/>
        <end position="80"/>
    </location>
</feature>
<name>A0A841FHR9_9ACTN</name>
<sequence>MPKPQPKPATTLVFPPLYIALAVATVVLSLESPYRPRATETGPYDYGSVWTISGRVTGATSLSAMAILFLVSLAGVAAFAHRSRHAAAPVPVILAGLLFAALLPAHPGIVSDDPPLTTPGRYLVAVACASIAVAAVHIAVLRRSPRPARSSP</sequence>
<proteinExistence type="predicted"/>
<protein>
    <submittedName>
        <fullName evidence="2">Uncharacterized protein</fullName>
    </submittedName>
</protein>
<feature type="transmembrane region" description="Helical" evidence="1">
    <location>
        <begin position="92"/>
        <end position="110"/>
    </location>
</feature>
<keyword evidence="1" id="KW-0812">Transmembrane</keyword>
<gene>
    <name evidence="2" type="ORF">HNR73_000969</name>
</gene>
<accession>A0A841FHR9</accession>
<reference evidence="2 3" key="1">
    <citation type="submission" date="2020-08" db="EMBL/GenBank/DDBJ databases">
        <title>Genomic Encyclopedia of Type Strains, Phase IV (KMG-IV): sequencing the most valuable type-strain genomes for metagenomic binning, comparative biology and taxonomic classification.</title>
        <authorList>
            <person name="Goeker M."/>
        </authorList>
    </citation>
    <scope>NUCLEOTIDE SEQUENCE [LARGE SCALE GENOMIC DNA]</scope>
    <source>
        <strain evidence="2 3">YIM 65646</strain>
    </source>
</reference>
<evidence type="ECO:0000313" key="2">
    <source>
        <dbReference type="EMBL" id="MBB6033122.1"/>
    </source>
</evidence>
<keyword evidence="3" id="KW-1185">Reference proteome</keyword>
<keyword evidence="1" id="KW-1133">Transmembrane helix</keyword>
<evidence type="ECO:0000313" key="3">
    <source>
        <dbReference type="Proteomes" id="UP000548476"/>
    </source>
</evidence>
<keyword evidence="1" id="KW-0472">Membrane</keyword>
<dbReference type="Proteomes" id="UP000548476">
    <property type="component" value="Unassembled WGS sequence"/>
</dbReference>
<evidence type="ECO:0000256" key="1">
    <source>
        <dbReference type="SAM" id="Phobius"/>
    </source>
</evidence>
<feature type="transmembrane region" description="Helical" evidence="1">
    <location>
        <begin position="122"/>
        <end position="141"/>
    </location>
</feature>